<keyword evidence="2" id="KW-1185">Reference proteome</keyword>
<evidence type="ECO:0000313" key="2">
    <source>
        <dbReference type="Proteomes" id="UP000091857"/>
    </source>
</evidence>
<dbReference type="Proteomes" id="UP000091857">
    <property type="component" value="Chromosome 8"/>
</dbReference>
<dbReference type="EMBL" id="CM004394">
    <property type="protein sequence ID" value="KAG8649210.1"/>
    <property type="molecule type" value="Genomic_DNA"/>
</dbReference>
<protein>
    <submittedName>
        <fullName evidence="1">Uncharacterized protein</fullName>
    </submittedName>
</protein>
<accession>A0ACB7H9P5</accession>
<proteinExistence type="predicted"/>
<reference evidence="2" key="1">
    <citation type="journal article" date="2016" name="Nat. Biotechnol.">
        <title>Sequencing wild and cultivated cassava and related species reveals extensive interspecific hybridization and genetic diversity.</title>
        <authorList>
            <person name="Bredeson J.V."/>
            <person name="Lyons J.B."/>
            <person name="Prochnik S.E."/>
            <person name="Wu G.A."/>
            <person name="Ha C.M."/>
            <person name="Edsinger-Gonzales E."/>
            <person name="Grimwood J."/>
            <person name="Schmutz J."/>
            <person name="Rabbi I.Y."/>
            <person name="Egesi C."/>
            <person name="Nauluvula P."/>
            <person name="Lebot V."/>
            <person name="Ndunguru J."/>
            <person name="Mkamilo G."/>
            <person name="Bart R.S."/>
            <person name="Setter T.L."/>
            <person name="Gleadow R.M."/>
            <person name="Kulakow P."/>
            <person name="Ferguson M.E."/>
            <person name="Rounsley S."/>
            <person name="Rokhsar D.S."/>
        </authorList>
    </citation>
    <scope>NUCLEOTIDE SEQUENCE [LARGE SCALE GENOMIC DNA]</scope>
    <source>
        <strain evidence="2">cv. AM560-2</strain>
    </source>
</reference>
<organism evidence="1 2">
    <name type="scientific">Manihot esculenta</name>
    <name type="common">Cassava</name>
    <name type="synonym">Jatropha manihot</name>
    <dbReference type="NCBI Taxonomy" id="3983"/>
    <lineage>
        <taxon>Eukaryota</taxon>
        <taxon>Viridiplantae</taxon>
        <taxon>Streptophyta</taxon>
        <taxon>Embryophyta</taxon>
        <taxon>Tracheophyta</taxon>
        <taxon>Spermatophyta</taxon>
        <taxon>Magnoliopsida</taxon>
        <taxon>eudicotyledons</taxon>
        <taxon>Gunneridae</taxon>
        <taxon>Pentapetalae</taxon>
        <taxon>rosids</taxon>
        <taxon>fabids</taxon>
        <taxon>Malpighiales</taxon>
        <taxon>Euphorbiaceae</taxon>
        <taxon>Crotonoideae</taxon>
        <taxon>Manihoteae</taxon>
        <taxon>Manihot</taxon>
    </lineage>
</organism>
<comment type="caution">
    <text evidence="1">The sequence shown here is derived from an EMBL/GenBank/DDBJ whole genome shotgun (WGS) entry which is preliminary data.</text>
</comment>
<evidence type="ECO:0000313" key="1">
    <source>
        <dbReference type="EMBL" id="KAG8649210.1"/>
    </source>
</evidence>
<name>A0ACB7H9P5_MANES</name>
<sequence>MVLIDALGREVFRAISTKIVVSTPHHRGFVDFAAIKHLRDQGLNHAVWRGKHLKPMLNIKNLIKSEPAKSLPLSVITHQKDSLEIPTRPIEFTYQA</sequence>
<gene>
    <name evidence="1" type="ORF">MANES_08G075937v8</name>
</gene>